<reference evidence="2" key="1">
    <citation type="submission" date="2015-06" db="EMBL/GenBank/DDBJ databases">
        <title>Expansion of signal transduction pathways in fungi by whole-genome duplication.</title>
        <authorList>
            <consortium name="DOE Joint Genome Institute"/>
            <person name="Corrochano L.M."/>
            <person name="Kuo A."/>
            <person name="Marcet-Houben M."/>
            <person name="Polaino S."/>
            <person name="Salamov A."/>
            <person name="Villalobos J.M."/>
            <person name="Alvarez M.I."/>
            <person name="Avalos J."/>
            <person name="Benito E.P."/>
            <person name="Benoit I."/>
            <person name="Burger G."/>
            <person name="Camino L.P."/>
            <person name="Canovas D."/>
            <person name="Cerda-Olmedo E."/>
            <person name="Cheng J.-F."/>
            <person name="Dominguez A."/>
            <person name="Elias M."/>
            <person name="Eslava A.P."/>
            <person name="Glaser F."/>
            <person name="Grimwood J."/>
            <person name="Gutierrez G."/>
            <person name="Heitman J."/>
            <person name="Henrissat B."/>
            <person name="Iturriaga E.A."/>
            <person name="Lang B.F."/>
            <person name="Lavin J.L."/>
            <person name="Lee S."/>
            <person name="Li W."/>
            <person name="Lindquist E."/>
            <person name="Lopez-Garcia S."/>
            <person name="Luque E.M."/>
            <person name="Marcos A.T."/>
            <person name="Martin J."/>
            <person name="McCluskey K."/>
            <person name="Medina H.R."/>
            <person name="Miralles-Duran A."/>
            <person name="Miyazaki A."/>
            <person name="Munoz-Torres E."/>
            <person name="Oguiza J.A."/>
            <person name="Ohm R."/>
            <person name="Olmedo M."/>
            <person name="Orejas M."/>
            <person name="Ortiz-Castellanos L."/>
            <person name="Pisabarro A.G."/>
            <person name="Rodriguez-Romero J."/>
            <person name="Ruiz-Herrera J."/>
            <person name="Ruiz-Vazquez R."/>
            <person name="Sanz C."/>
            <person name="Schackwitz W."/>
            <person name="Schmutz J."/>
            <person name="Shahriari M."/>
            <person name="Shelest E."/>
            <person name="Silva-Franco F."/>
            <person name="Soanes D."/>
            <person name="Syed K."/>
            <person name="Tagua V.G."/>
            <person name="Talbot N.J."/>
            <person name="Thon M."/>
            <person name="De vries R.P."/>
            <person name="Wiebenga A."/>
            <person name="Yadav J.S."/>
            <person name="Braun E.L."/>
            <person name="Baker S."/>
            <person name="Garre V."/>
            <person name="Horwitz B."/>
            <person name="Torres-Martinez S."/>
            <person name="Idnurm A."/>
            <person name="Herrera-Estrella A."/>
            <person name="Gabaldon T."/>
            <person name="Grigoriev I.V."/>
        </authorList>
    </citation>
    <scope>NUCLEOTIDE SEQUENCE [LARGE SCALE GENOMIC DNA]</scope>
    <source>
        <strain evidence="2">NRRL 1555(-)</strain>
    </source>
</reference>
<organism evidence="1 2">
    <name type="scientific">Phycomyces blakesleeanus (strain ATCC 8743b / DSM 1359 / FGSC 10004 / NBRC 33097 / NRRL 1555)</name>
    <dbReference type="NCBI Taxonomy" id="763407"/>
    <lineage>
        <taxon>Eukaryota</taxon>
        <taxon>Fungi</taxon>
        <taxon>Fungi incertae sedis</taxon>
        <taxon>Mucoromycota</taxon>
        <taxon>Mucoromycotina</taxon>
        <taxon>Mucoromycetes</taxon>
        <taxon>Mucorales</taxon>
        <taxon>Phycomycetaceae</taxon>
        <taxon>Phycomyces</taxon>
    </lineage>
</organism>
<dbReference type="RefSeq" id="XP_018288736.1">
    <property type="nucleotide sequence ID" value="XM_018436600.1"/>
</dbReference>
<gene>
    <name evidence="1" type="ORF">PHYBLDRAFT_171442</name>
</gene>
<sequence>MCERVSNSLIKLRFASDISYLIIPFCFPVKIYLTGIQTEYLTFMFYEDGIHGRIEDPIKEIIMSSQGYCRYRVDSKSLNNESRLFDKSFSFKQIYLIKSLSLRIKYGLPSSQRHSGYSDKSIK</sequence>
<protein>
    <submittedName>
        <fullName evidence="1">Uncharacterized protein</fullName>
    </submittedName>
</protein>
<dbReference type="AlphaFoldDB" id="A0A167LLA4"/>
<dbReference type="GeneID" id="28997506"/>
<accession>A0A167LLA4</accession>
<dbReference type="InParanoid" id="A0A167LLA4"/>
<dbReference type="EMBL" id="KV440988">
    <property type="protein sequence ID" value="OAD70696.1"/>
    <property type="molecule type" value="Genomic_DNA"/>
</dbReference>
<evidence type="ECO:0000313" key="1">
    <source>
        <dbReference type="EMBL" id="OAD70696.1"/>
    </source>
</evidence>
<dbReference type="VEuPathDB" id="FungiDB:PHYBLDRAFT_171442"/>
<keyword evidence="2" id="KW-1185">Reference proteome</keyword>
<proteinExistence type="predicted"/>
<dbReference type="Proteomes" id="UP000077315">
    <property type="component" value="Unassembled WGS sequence"/>
</dbReference>
<name>A0A167LLA4_PHYB8</name>
<evidence type="ECO:0000313" key="2">
    <source>
        <dbReference type="Proteomes" id="UP000077315"/>
    </source>
</evidence>